<dbReference type="InterPro" id="IPR029058">
    <property type="entry name" value="AB_hydrolase_fold"/>
</dbReference>
<gene>
    <name evidence="4" type="ORF">AVDCRST_MAG77-3695</name>
</gene>
<accession>A0A6J4JHA4</accession>
<keyword evidence="1" id="KW-0732">Signal</keyword>
<dbReference type="PANTHER" id="PTHR43037">
    <property type="entry name" value="UNNAMED PRODUCT-RELATED"/>
    <property type="match status" value="1"/>
</dbReference>
<proteinExistence type="predicted"/>
<dbReference type="AlphaFoldDB" id="A0A6J4JHA4"/>
<evidence type="ECO:0000256" key="2">
    <source>
        <dbReference type="ARBA" id="ARBA00022801"/>
    </source>
</evidence>
<evidence type="ECO:0000256" key="1">
    <source>
        <dbReference type="ARBA" id="ARBA00022729"/>
    </source>
</evidence>
<dbReference type="Pfam" id="PF00756">
    <property type="entry name" value="Esterase"/>
    <property type="match status" value="1"/>
</dbReference>
<dbReference type="InterPro" id="IPR000801">
    <property type="entry name" value="Esterase-like"/>
</dbReference>
<evidence type="ECO:0000256" key="3">
    <source>
        <dbReference type="SAM" id="MobiDB-lite"/>
    </source>
</evidence>
<reference evidence="4" key="1">
    <citation type="submission" date="2020-02" db="EMBL/GenBank/DDBJ databases">
        <authorList>
            <person name="Meier V. D."/>
        </authorList>
    </citation>
    <scope>NUCLEOTIDE SEQUENCE</scope>
    <source>
        <strain evidence="4">AVDCRST_MAG77</strain>
    </source>
</reference>
<dbReference type="InterPro" id="IPR050955">
    <property type="entry name" value="Plant_Biomass_Hydrol_Est"/>
</dbReference>
<evidence type="ECO:0000313" key="4">
    <source>
        <dbReference type="EMBL" id="CAA9278970.1"/>
    </source>
</evidence>
<organism evidence="4">
    <name type="scientific">uncultured Chloroflexota bacterium</name>
    <dbReference type="NCBI Taxonomy" id="166587"/>
    <lineage>
        <taxon>Bacteria</taxon>
        <taxon>Bacillati</taxon>
        <taxon>Chloroflexota</taxon>
        <taxon>environmental samples</taxon>
    </lineage>
</organism>
<keyword evidence="2" id="KW-0378">Hydrolase</keyword>
<dbReference type="EMBL" id="CADCTC010000201">
    <property type="protein sequence ID" value="CAA9278970.1"/>
    <property type="molecule type" value="Genomic_DNA"/>
</dbReference>
<feature type="region of interest" description="Disordered" evidence="3">
    <location>
        <begin position="1"/>
        <end position="42"/>
    </location>
</feature>
<dbReference type="PANTHER" id="PTHR43037:SF5">
    <property type="entry name" value="FERULOYL ESTERASE"/>
    <property type="match status" value="1"/>
</dbReference>
<dbReference type="GO" id="GO:0016787">
    <property type="term" value="F:hydrolase activity"/>
    <property type="evidence" value="ECO:0007669"/>
    <property type="project" value="UniProtKB-KW"/>
</dbReference>
<dbReference type="Gene3D" id="3.40.50.1820">
    <property type="entry name" value="alpha/beta hydrolase"/>
    <property type="match status" value="1"/>
</dbReference>
<sequence length="239" mass="25666">MTEQRRQSTQERPAGPRQGRLLARAAPGHPSEASSVTPGLQPLGLEEGRDGLLYIPVGYSPERPAPLALMLHGAGGNAHHGLGFFLDHADTAGLILVSPESRRATWDVISGGYGPDVSYVDRALQLVFRRCAVDPAHVSVEGFSDGASYALSLGLTNGDLFTHVIAFSPGFAAPADQRGAPRVYVSHGVHDDVLPIDRCSRRLVPLLQQAGYDTTYHEFDGPHTVPTDIVREGLTWFLG</sequence>
<name>A0A6J4JHA4_9CHLR</name>
<dbReference type="SUPFAM" id="SSF53474">
    <property type="entry name" value="alpha/beta-Hydrolases"/>
    <property type="match status" value="1"/>
</dbReference>
<protein>
    <submittedName>
        <fullName evidence="4">Phospholipase/carboxylesterase</fullName>
    </submittedName>
</protein>